<evidence type="ECO:0000313" key="10">
    <source>
        <dbReference type="Proteomes" id="UP000182409"/>
    </source>
</evidence>
<dbReference type="PANTHER" id="PTHR13887">
    <property type="entry name" value="GLUTATHIONE S-TRANSFERASE KAPPA"/>
    <property type="match status" value="1"/>
</dbReference>
<protein>
    <submittedName>
        <fullName evidence="9">Protein-disulfide isomerase</fullName>
    </submittedName>
</protein>
<evidence type="ECO:0000259" key="8">
    <source>
        <dbReference type="Pfam" id="PF13462"/>
    </source>
</evidence>
<evidence type="ECO:0000256" key="7">
    <source>
        <dbReference type="SAM" id="SignalP"/>
    </source>
</evidence>
<dbReference type="Gene3D" id="3.40.30.10">
    <property type="entry name" value="Glutaredoxin"/>
    <property type="match status" value="1"/>
</dbReference>
<accession>A0A1H4MRC2</accession>
<gene>
    <name evidence="9" type="ORF">SAMN05443244_2015</name>
</gene>
<evidence type="ECO:0000256" key="6">
    <source>
        <dbReference type="SAM" id="MobiDB-lite"/>
    </source>
</evidence>
<feature type="domain" description="Thioredoxin-like fold" evidence="8">
    <location>
        <begin position="137"/>
        <end position="316"/>
    </location>
</feature>
<dbReference type="AlphaFoldDB" id="A0A1H4MRC2"/>
<sequence>MFSSLPTRPRSARAFASLLLAAAFCVTGCRAQAAPPPGAGTAATMSPETARRIALMIRTKAGLPFNFDVKVGDRKPSPYTGFDELTVYLGDASKPLKPMVFLLSKDEKTLAQMNTFDVSKDPRTLVSDSGRPARGSKAKAPVTIVVFDDLECPFCARMHQAMFPALLARYGDKVRVTYKDFPLTQIHPWAIHAAVNADCLAEESPTAYWNLVDYMHAHLDEIGLDPAAPATKEKQEKQLPVALKQIDKQTLAEGAREKVSEKKLSACIARQDETAVRASMKEGDGLGVSGVPALFINGQMITGAVPIEFVYRAVDDALTAEGVTPPPPVPLPNLEAPPASSQAQ</sequence>
<dbReference type="OrthoDB" id="117402at2"/>
<keyword evidence="2 7" id="KW-0732">Signal</keyword>
<dbReference type="SUPFAM" id="SSF52833">
    <property type="entry name" value="Thioredoxin-like"/>
    <property type="match status" value="1"/>
</dbReference>
<dbReference type="EMBL" id="FNSD01000001">
    <property type="protein sequence ID" value="SEB85493.1"/>
    <property type="molecule type" value="Genomic_DNA"/>
</dbReference>
<keyword evidence="9" id="KW-0413">Isomerase</keyword>
<feature type="chain" id="PRO_5010332748" evidence="7">
    <location>
        <begin position="34"/>
        <end position="344"/>
    </location>
</feature>
<comment type="similarity">
    <text evidence="1">Belongs to the thioredoxin family. DsbA subfamily.</text>
</comment>
<evidence type="ECO:0000256" key="2">
    <source>
        <dbReference type="ARBA" id="ARBA00022729"/>
    </source>
</evidence>
<keyword evidence="5" id="KW-0676">Redox-active center</keyword>
<dbReference type="InterPro" id="IPR036249">
    <property type="entry name" value="Thioredoxin-like_sf"/>
</dbReference>
<evidence type="ECO:0000256" key="4">
    <source>
        <dbReference type="ARBA" id="ARBA00023157"/>
    </source>
</evidence>
<dbReference type="GO" id="GO:0016853">
    <property type="term" value="F:isomerase activity"/>
    <property type="evidence" value="ECO:0007669"/>
    <property type="project" value="UniProtKB-KW"/>
</dbReference>
<name>A0A1H4MRC2_9BACT</name>
<organism evidence="9 10">
    <name type="scientific">Terriglobus roseus</name>
    <dbReference type="NCBI Taxonomy" id="392734"/>
    <lineage>
        <taxon>Bacteria</taxon>
        <taxon>Pseudomonadati</taxon>
        <taxon>Acidobacteriota</taxon>
        <taxon>Terriglobia</taxon>
        <taxon>Terriglobales</taxon>
        <taxon>Acidobacteriaceae</taxon>
        <taxon>Terriglobus</taxon>
    </lineage>
</organism>
<dbReference type="GO" id="GO:0016491">
    <property type="term" value="F:oxidoreductase activity"/>
    <property type="evidence" value="ECO:0007669"/>
    <property type="project" value="UniProtKB-KW"/>
</dbReference>
<keyword evidence="3" id="KW-0560">Oxidoreductase</keyword>
<proteinExistence type="inferred from homology"/>
<evidence type="ECO:0000313" key="9">
    <source>
        <dbReference type="EMBL" id="SEB85493.1"/>
    </source>
</evidence>
<dbReference type="InterPro" id="IPR012336">
    <property type="entry name" value="Thioredoxin-like_fold"/>
</dbReference>
<reference evidence="9 10" key="1">
    <citation type="submission" date="2016-10" db="EMBL/GenBank/DDBJ databases">
        <authorList>
            <person name="de Groot N.N."/>
        </authorList>
    </citation>
    <scope>NUCLEOTIDE SEQUENCE [LARGE SCALE GENOMIC DNA]</scope>
    <source>
        <strain evidence="9 10">AB35.6</strain>
    </source>
</reference>
<feature type="region of interest" description="Disordered" evidence="6">
    <location>
        <begin position="323"/>
        <end position="344"/>
    </location>
</feature>
<dbReference type="PANTHER" id="PTHR13887:SF14">
    <property type="entry name" value="DISULFIDE BOND FORMATION PROTEIN D"/>
    <property type="match status" value="1"/>
</dbReference>
<evidence type="ECO:0000256" key="5">
    <source>
        <dbReference type="ARBA" id="ARBA00023284"/>
    </source>
</evidence>
<dbReference type="Pfam" id="PF13462">
    <property type="entry name" value="Thioredoxin_4"/>
    <property type="match status" value="1"/>
</dbReference>
<dbReference type="Proteomes" id="UP000182409">
    <property type="component" value="Unassembled WGS sequence"/>
</dbReference>
<evidence type="ECO:0000256" key="3">
    <source>
        <dbReference type="ARBA" id="ARBA00023002"/>
    </source>
</evidence>
<feature type="signal peptide" evidence="7">
    <location>
        <begin position="1"/>
        <end position="33"/>
    </location>
</feature>
<evidence type="ECO:0000256" key="1">
    <source>
        <dbReference type="ARBA" id="ARBA00005791"/>
    </source>
</evidence>
<keyword evidence="4" id="KW-1015">Disulfide bond</keyword>
<dbReference type="RefSeq" id="WP_074653741.1">
    <property type="nucleotide sequence ID" value="NZ_FNSD01000001.1"/>
</dbReference>